<gene>
    <name evidence="9" type="primary">glgB</name>
    <name evidence="12" type="ORF">HDA30_002049</name>
</gene>
<keyword evidence="8 9" id="KW-0119">Carbohydrate metabolism</keyword>
<keyword evidence="13" id="KW-1185">Reference proteome</keyword>
<dbReference type="InterPro" id="IPR004193">
    <property type="entry name" value="Glyco_hydro_13_N"/>
</dbReference>
<dbReference type="NCBIfam" id="NF003811">
    <property type="entry name" value="PRK05402.1"/>
    <property type="match status" value="1"/>
</dbReference>
<dbReference type="GO" id="GO:0003844">
    <property type="term" value="F:1,4-alpha-glucan branching enzyme activity"/>
    <property type="evidence" value="ECO:0007669"/>
    <property type="project" value="UniProtKB-UniRule"/>
</dbReference>
<dbReference type="Gene3D" id="2.60.40.10">
    <property type="entry name" value="Immunoglobulins"/>
    <property type="match status" value="2"/>
</dbReference>
<evidence type="ECO:0000256" key="9">
    <source>
        <dbReference type="HAMAP-Rule" id="MF_00685"/>
    </source>
</evidence>
<comment type="caution">
    <text evidence="12">The sequence shown here is derived from an EMBL/GenBank/DDBJ whole genome shotgun (WGS) entry which is preliminary data.</text>
</comment>
<dbReference type="InterPro" id="IPR037439">
    <property type="entry name" value="Branching_enzy"/>
</dbReference>
<dbReference type="GO" id="GO:0005978">
    <property type="term" value="P:glycogen biosynthetic process"/>
    <property type="evidence" value="ECO:0007669"/>
    <property type="project" value="UniProtKB-UniRule"/>
</dbReference>
<dbReference type="InterPro" id="IPR017853">
    <property type="entry name" value="GH"/>
</dbReference>
<dbReference type="InterPro" id="IPR014756">
    <property type="entry name" value="Ig_E-set"/>
</dbReference>
<dbReference type="UniPathway" id="UPA00164"/>
<evidence type="ECO:0000256" key="3">
    <source>
        <dbReference type="ARBA" id="ARBA00009000"/>
    </source>
</evidence>
<keyword evidence="4 9" id="KW-0321">Glycogen metabolism</keyword>
<dbReference type="AlphaFoldDB" id="A0A7W7GQX1"/>
<dbReference type="SUPFAM" id="SSF81296">
    <property type="entry name" value="E set domains"/>
    <property type="match status" value="2"/>
</dbReference>
<organism evidence="12 13">
    <name type="scientific">Micrococcus cohnii</name>
    <dbReference type="NCBI Taxonomy" id="993416"/>
    <lineage>
        <taxon>Bacteria</taxon>
        <taxon>Bacillati</taxon>
        <taxon>Actinomycetota</taxon>
        <taxon>Actinomycetes</taxon>
        <taxon>Micrococcales</taxon>
        <taxon>Micrococcaceae</taxon>
        <taxon>Micrococcus</taxon>
    </lineage>
</organism>
<keyword evidence="6 9" id="KW-0808">Transferase</keyword>
<comment type="function">
    <text evidence="9">Catalyzes the formation of the alpha-1,6-glucosidic linkages in glycogen by scission of a 1,4-alpha-linked oligosaccharide from growing alpha-1,4-glucan chains and the subsequent attachment of the oligosaccharide to the alpha-1,6 position.</text>
</comment>
<feature type="active site" description="Nucleophile" evidence="9 10">
    <location>
        <position position="439"/>
    </location>
</feature>
<dbReference type="CDD" id="cd11322">
    <property type="entry name" value="AmyAc_Glg_BE"/>
    <property type="match status" value="1"/>
</dbReference>
<evidence type="ECO:0000313" key="12">
    <source>
        <dbReference type="EMBL" id="MBB4736541.1"/>
    </source>
</evidence>
<dbReference type="InterPro" id="IPR044143">
    <property type="entry name" value="GlgB_N_E_set_prok"/>
</dbReference>
<keyword evidence="5 9" id="KW-0328">Glycosyltransferase</keyword>
<dbReference type="SUPFAM" id="SSF51445">
    <property type="entry name" value="(Trans)glycosidases"/>
    <property type="match status" value="1"/>
</dbReference>
<dbReference type="InterPro" id="IPR006407">
    <property type="entry name" value="GlgB"/>
</dbReference>
<proteinExistence type="inferred from homology"/>
<comment type="pathway">
    <text evidence="2 9">Glycan biosynthesis; glycogen biosynthesis.</text>
</comment>
<dbReference type="NCBIfam" id="NF008967">
    <property type="entry name" value="PRK12313.1"/>
    <property type="match status" value="1"/>
</dbReference>
<dbReference type="InterPro" id="IPR013780">
    <property type="entry name" value="Glyco_hydro_b"/>
</dbReference>
<evidence type="ECO:0000256" key="6">
    <source>
        <dbReference type="ARBA" id="ARBA00022679"/>
    </source>
</evidence>
<evidence type="ECO:0000259" key="11">
    <source>
        <dbReference type="SMART" id="SM00642"/>
    </source>
</evidence>
<dbReference type="FunFam" id="2.60.40.10:FF:000169">
    <property type="entry name" value="1,4-alpha-glucan branching enzyme GlgB"/>
    <property type="match status" value="1"/>
</dbReference>
<dbReference type="InterPro" id="IPR013783">
    <property type="entry name" value="Ig-like_fold"/>
</dbReference>
<dbReference type="PANTHER" id="PTHR43651">
    <property type="entry name" value="1,4-ALPHA-GLUCAN-BRANCHING ENZYME"/>
    <property type="match status" value="1"/>
</dbReference>
<comment type="similarity">
    <text evidence="3 9">Belongs to the glycosyl hydrolase 13 family. GlgB subfamily.</text>
</comment>
<dbReference type="GO" id="GO:0043169">
    <property type="term" value="F:cation binding"/>
    <property type="evidence" value="ECO:0007669"/>
    <property type="project" value="InterPro"/>
</dbReference>
<dbReference type="Proteomes" id="UP000540191">
    <property type="component" value="Unassembled WGS sequence"/>
</dbReference>
<dbReference type="NCBIfam" id="TIGR01515">
    <property type="entry name" value="branching_enzym"/>
    <property type="match status" value="1"/>
</dbReference>
<dbReference type="EC" id="2.4.1.18" evidence="9"/>
<feature type="domain" description="Glycosyl hydrolase family 13 catalytic" evidence="11">
    <location>
        <begin position="287"/>
        <end position="636"/>
    </location>
</feature>
<dbReference type="InterPro" id="IPR054169">
    <property type="entry name" value="GlgB_N"/>
</dbReference>
<dbReference type="GO" id="GO:0004553">
    <property type="term" value="F:hydrolase activity, hydrolyzing O-glycosyl compounds"/>
    <property type="evidence" value="ECO:0007669"/>
    <property type="project" value="InterPro"/>
</dbReference>
<dbReference type="HAMAP" id="MF_00685">
    <property type="entry name" value="GlgB"/>
    <property type="match status" value="1"/>
</dbReference>
<dbReference type="GO" id="GO:0005829">
    <property type="term" value="C:cytosol"/>
    <property type="evidence" value="ECO:0007669"/>
    <property type="project" value="TreeGrafter"/>
</dbReference>
<comment type="subunit">
    <text evidence="9">Monomer.</text>
</comment>
<evidence type="ECO:0000256" key="4">
    <source>
        <dbReference type="ARBA" id="ARBA00022600"/>
    </source>
</evidence>
<evidence type="ECO:0000256" key="1">
    <source>
        <dbReference type="ARBA" id="ARBA00000826"/>
    </source>
</evidence>
<protein>
    <recommendedName>
        <fullName evidence="9">1,4-alpha-glucan branching enzyme GlgB</fullName>
        <ecNumber evidence="9">2.4.1.18</ecNumber>
    </recommendedName>
    <alternativeName>
        <fullName evidence="9">1,4-alpha-D-glucan:1,4-alpha-D-glucan 6-glucosyl-transferase</fullName>
    </alternativeName>
    <alternativeName>
        <fullName evidence="9">Alpha-(1-&gt;4)-glucan branching enzyme</fullName>
    </alternativeName>
    <alternativeName>
        <fullName evidence="9">Glycogen branching enzyme</fullName>
        <shortName evidence="9">BE</shortName>
    </alternativeName>
</protein>
<dbReference type="EMBL" id="JACHNA010000001">
    <property type="protein sequence ID" value="MBB4736541.1"/>
    <property type="molecule type" value="Genomic_DNA"/>
</dbReference>
<evidence type="ECO:0000256" key="7">
    <source>
        <dbReference type="ARBA" id="ARBA00023056"/>
    </source>
</evidence>
<dbReference type="FunFam" id="3.20.20.80:FF:000003">
    <property type="entry name" value="1,4-alpha-glucan branching enzyme GlgB"/>
    <property type="match status" value="1"/>
</dbReference>
<dbReference type="Pfam" id="PF02806">
    <property type="entry name" value="Alpha-amylase_C"/>
    <property type="match status" value="1"/>
</dbReference>
<dbReference type="InterPro" id="IPR006048">
    <property type="entry name" value="A-amylase/branching_C"/>
</dbReference>
<dbReference type="Gene3D" id="2.60.40.1180">
    <property type="entry name" value="Golgi alpha-mannosidase II"/>
    <property type="match status" value="1"/>
</dbReference>
<keyword evidence="7 9" id="KW-0320">Glycogen biosynthesis</keyword>
<dbReference type="Gene3D" id="3.20.20.80">
    <property type="entry name" value="Glycosidases"/>
    <property type="match status" value="1"/>
</dbReference>
<dbReference type="CDD" id="cd02855">
    <property type="entry name" value="E_set_GBE_prok_N"/>
    <property type="match status" value="1"/>
</dbReference>
<comment type="catalytic activity">
    <reaction evidence="1 9">
        <text>Transfers a segment of a (1-&gt;4)-alpha-D-glucan chain to a primary hydroxy group in a similar glucan chain.</text>
        <dbReference type="EC" id="2.4.1.18"/>
    </reaction>
</comment>
<dbReference type="InterPro" id="IPR006047">
    <property type="entry name" value="GH13_cat_dom"/>
</dbReference>
<evidence type="ECO:0000256" key="10">
    <source>
        <dbReference type="PIRSR" id="PIRSR000463-1"/>
    </source>
</evidence>
<feature type="active site" description="Proton donor" evidence="9 10">
    <location>
        <position position="492"/>
    </location>
</feature>
<name>A0A7W7GQX1_9MICC</name>
<dbReference type="SUPFAM" id="SSF51011">
    <property type="entry name" value="Glycosyl hydrolase domain"/>
    <property type="match status" value="1"/>
</dbReference>
<dbReference type="Pfam" id="PF00128">
    <property type="entry name" value="Alpha-amylase"/>
    <property type="match status" value="1"/>
</dbReference>
<dbReference type="PANTHER" id="PTHR43651:SF3">
    <property type="entry name" value="1,4-ALPHA-GLUCAN-BRANCHING ENZYME"/>
    <property type="match status" value="1"/>
</dbReference>
<accession>A0A7W7GQX1</accession>
<evidence type="ECO:0000256" key="5">
    <source>
        <dbReference type="ARBA" id="ARBA00022676"/>
    </source>
</evidence>
<sequence length="772" mass="85517">MNTPHSAPTPARPAPLAVDRQTLAAVAQGAHHAPHDVLGAHPHPRGEAVTYRVLRPLARTVTVVPEDGAEPVQLQHEFGGVFVGAGPAETGGNPVYRVRATYVAPPQHDDGHAGESVSRQAQTERVVEHVADDPYRHLPTVGELDLHLIGEGRHERLWETLGARVVHDEDGPTGTSFAVWAPNARAVRVVGDHNGWDGRLHAMRVLGSSGVWELFIPSVGHGARYKYEILGADGHWRQKADPLARWTEVPPATASRVWDSAYEFADQAWMAERAVTDPHERPLSVYEVHLGSWRPGLGYRELAEQLVEYVSWLGFTHVEFLPVAEHPFGGSWGYQVTGFYAPTSRFGNPDEFKHLVDALHRAGIGVLVDWVPAHFPKDEFALGRFDGTALYEHPDPRRGEHPDWGTYVFDYGRHEVRNFLVANALYWLEEFHIDGLRVDAVASMLYLDYSREDGQWEPNVHGGNHNLEAIAFLQEVNSTAYRLHPGIHMIAEESTAFDGVSAPVDVGGLGFGKKWNMGWMHDTLAYLSEDPVNRSWHHGRWTFSMVYAYSENYVLPLSHDEVVHGKGSLLSKIPGDRAQQLATLRAYLAYMWAHPGKQLLFMGGEFGQPTEWSEGAGLDWSASWSDDHRGVQLTVRRLNDLYRKTAALWSQDHTSEGFTWLEADAAADNLLAFVRHADPKTAAEGHTDTADLICLAHLSGVSREGLRIGVPAPGPWNIVVDTDDPAYAGAGQRGTEADTVWAEAVPRHGQDHSVVLNLPALTTLWLQPANRD</sequence>
<evidence type="ECO:0000256" key="2">
    <source>
        <dbReference type="ARBA" id="ARBA00004964"/>
    </source>
</evidence>
<dbReference type="SMART" id="SM00642">
    <property type="entry name" value="Aamy"/>
    <property type="match status" value="1"/>
</dbReference>
<dbReference type="Pfam" id="PF22019">
    <property type="entry name" value="GlgB_N"/>
    <property type="match status" value="1"/>
</dbReference>
<dbReference type="PIRSF" id="PIRSF000463">
    <property type="entry name" value="GlgB"/>
    <property type="match status" value="1"/>
</dbReference>
<evidence type="ECO:0000313" key="13">
    <source>
        <dbReference type="Proteomes" id="UP000540191"/>
    </source>
</evidence>
<reference evidence="12 13" key="1">
    <citation type="submission" date="2020-08" db="EMBL/GenBank/DDBJ databases">
        <title>Sequencing the genomes of 1000 actinobacteria strains.</title>
        <authorList>
            <person name="Klenk H.-P."/>
        </authorList>
    </citation>
    <scope>NUCLEOTIDE SEQUENCE [LARGE SCALE GENOMIC DNA]</scope>
    <source>
        <strain evidence="12 13">DSM 23974</strain>
    </source>
</reference>
<evidence type="ECO:0000256" key="8">
    <source>
        <dbReference type="ARBA" id="ARBA00023277"/>
    </source>
</evidence>
<dbReference type="Pfam" id="PF02922">
    <property type="entry name" value="CBM_48"/>
    <property type="match status" value="1"/>
</dbReference>